<accession>A0A9X0XFW2</accession>
<keyword evidence="8 14" id="KW-0574">Periplasm</keyword>
<evidence type="ECO:0000259" key="19">
    <source>
        <dbReference type="Pfam" id="PF21342"/>
    </source>
</evidence>
<evidence type="ECO:0000256" key="4">
    <source>
        <dbReference type="ARBA" id="ARBA00022617"/>
    </source>
</evidence>
<comment type="catalytic activity">
    <reaction evidence="13 14">
        <text>S-sulfanyl-L-cysteinyl-[SoxY protein] + thiosulfate + 2 Fe(III)-[cytochrome c] = S-(2-sulfodisulfanyl)-L-cysteinyl-[SoxY protein] + 2 Fe(II)-[cytochrome c] + 2 H(+)</text>
        <dbReference type="Rhea" id="RHEA:51224"/>
        <dbReference type="Rhea" id="RHEA-COMP:10350"/>
        <dbReference type="Rhea" id="RHEA-COMP:14399"/>
        <dbReference type="Rhea" id="RHEA-COMP:14689"/>
        <dbReference type="Rhea" id="RHEA-COMP:14690"/>
        <dbReference type="ChEBI" id="CHEBI:15378"/>
        <dbReference type="ChEBI" id="CHEBI:29033"/>
        <dbReference type="ChEBI" id="CHEBI:29034"/>
        <dbReference type="ChEBI" id="CHEBI:33542"/>
        <dbReference type="ChEBI" id="CHEBI:61963"/>
        <dbReference type="ChEBI" id="CHEBI:140664"/>
        <dbReference type="EC" id="2.8.5.2"/>
    </reaction>
</comment>
<evidence type="ECO:0000256" key="10">
    <source>
        <dbReference type="ARBA" id="ARBA00023004"/>
    </source>
</evidence>
<dbReference type="Pfam" id="PF21342">
    <property type="entry name" value="SoxA-TsdA_cyt-c"/>
    <property type="match status" value="1"/>
</dbReference>
<dbReference type="GO" id="GO:0020037">
    <property type="term" value="F:heme binding"/>
    <property type="evidence" value="ECO:0007669"/>
    <property type="project" value="InterPro"/>
</dbReference>
<evidence type="ECO:0000256" key="1">
    <source>
        <dbReference type="ARBA" id="ARBA00004418"/>
    </source>
</evidence>
<keyword evidence="6 14" id="KW-0479">Metal-binding</keyword>
<keyword evidence="4 14" id="KW-0349">Heme</keyword>
<dbReference type="EMBL" id="JAERRA010000001">
    <property type="protein sequence ID" value="MBL0719233.1"/>
    <property type="molecule type" value="Genomic_DNA"/>
</dbReference>
<feature type="binding site" description="axial binding residue" evidence="17">
    <location>
        <position position="199"/>
    </location>
    <ligand>
        <name>heme c</name>
        <dbReference type="ChEBI" id="CHEBI:61717"/>
        <label>2</label>
    </ligand>
    <ligandPart>
        <name>Fe</name>
        <dbReference type="ChEBI" id="CHEBI:18248"/>
    </ligandPart>
</feature>
<evidence type="ECO:0000256" key="11">
    <source>
        <dbReference type="ARBA" id="ARBA00025746"/>
    </source>
</evidence>
<dbReference type="InterPro" id="IPR009056">
    <property type="entry name" value="Cyt_c-like_dom"/>
</dbReference>
<dbReference type="InterPro" id="IPR036909">
    <property type="entry name" value="Cyt_c-like_dom_sf"/>
</dbReference>
<evidence type="ECO:0000256" key="13">
    <source>
        <dbReference type="ARBA" id="ARBA00048423"/>
    </source>
</evidence>
<evidence type="ECO:0000256" key="3">
    <source>
        <dbReference type="ARBA" id="ARBA00022448"/>
    </source>
</evidence>
<evidence type="ECO:0000313" key="20">
    <source>
        <dbReference type="EMBL" id="MBL0719233.1"/>
    </source>
</evidence>
<evidence type="ECO:0000256" key="2">
    <source>
        <dbReference type="ARBA" id="ARBA00011530"/>
    </source>
</evidence>
<evidence type="ECO:0000256" key="12">
    <source>
        <dbReference type="ARBA" id="ARBA00048077"/>
    </source>
</evidence>
<feature type="binding site" description="axial binding residue" evidence="17">
    <location>
        <position position="247"/>
    </location>
    <ligand>
        <name>heme c</name>
        <dbReference type="ChEBI" id="CHEBI:61717"/>
        <label>2</label>
    </ligand>
    <ligandPart>
        <name>Fe</name>
        <dbReference type="ChEBI" id="CHEBI:18248"/>
    </ligandPart>
</feature>
<feature type="binding site" description="covalent" evidence="16">
    <location>
        <position position="198"/>
    </location>
    <ligand>
        <name>heme c</name>
        <dbReference type="ChEBI" id="CHEBI:61717"/>
        <label>2</label>
    </ligand>
</feature>
<evidence type="ECO:0000256" key="15">
    <source>
        <dbReference type="PIRSR" id="PIRSR038455-1"/>
    </source>
</evidence>
<dbReference type="GO" id="GO:0009055">
    <property type="term" value="F:electron transfer activity"/>
    <property type="evidence" value="ECO:0007669"/>
    <property type="project" value="InterPro"/>
</dbReference>
<protein>
    <recommendedName>
        <fullName evidence="14">SoxAX cytochrome complex subunit A</fullName>
        <ecNumber evidence="14">2.8.5.2</ecNumber>
    </recommendedName>
    <alternativeName>
        <fullName evidence="14">Protein SoxA</fullName>
    </alternativeName>
    <alternativeName>
        <fullName evidence="14">Sulfur oxidizing protein A</fullName>
    </alternativeName>
    <alternativeName>
        <fullName evidence="14">Thiosulfate-oxidizing multienzyme system protein SoxA</fullName>
    </alternativeName>
</protein>
<dbReference type="InterPro" id="IPR025710">
    <property type="entry name" value="SoxA"/>
</dbReference>
<feature type="binding site" description="covalent" evidence="16">
    <location>
        <position position="195"/>
    </location>
    <ligand>
        <name>heme c</name>
        <dbReference type="ChEBI" id="CHEBI:61717"/>
        <label>2</label>
    </ligand>
</feature>
<evidence type="ECO:0000256" key="8">
    <source>
        <dbReference type="ARBA" id="ARBA00022764"/>
    </source>
</evidence>
<dbReference type="Proteomes" id="UP000643207">
    <property type="component" value="Unassembled WGS sequence"/>
</dbReference>
<dbReference type="GO" id="GO:0070069">
    <property type="term" value="C:cytochrome complex"/>
    <property type="evidence" value="ECO:0007669"/>
    <property type="project" value="InterPro"/>
</dbReference>
<evidence type="ECO:0000256" key="14">
    <source>
        <dbReference type="PIRNR" id="PIRNR038455"/>
    </source>
</evidence>
<dbReference type="NCBIfam" id="TIGR04484">
    <property type="entry name" value="thiosulf_SoxA"/>
    <property type="match status" value="1"/>
</dbReference>
<feature type="chain" id="PRO_5040962432" description="SoxAX cytochrome complex subunit A" evidence="18">
    <location>
        <begin position="37"/>
        <end position="286"/>
    </location>
</feature>
<reference evidence="20 21" key="1">
    <citation type="submission" date="2021-01" db="EMBL/GenBank/DDBJ databases">
        <title>Piscinibacter sp. Jin2 Genome sequencing and assembly.</title>
        <authorList>
            <person name="Kim I."/>
        </authorList>
    </citation>
    <scope>NUCLEOTIDE SEQUENCE [LARGE SCALE GENOMIC DNA]</scope>
    <source>
        <strain evidence="20 21">Jin2</strain>
    </source>
</reference>
<dbReference type="AlphaFoldDB" id="A0A9X0XFW2"/>
<name>A0A9X0XFW2_9BURK</name>
<dbReference type="SUPFAM" id="SSF46626">
    <property type="entry name" value="Cytochrome c"/>
    <property type="match status" value="2"/>
</dbReference>
<evidence type="ECO:0000256" key="16">
    <source>
        <dbReference type="PIRSR" id="PIRSR038455-2"/>
    </source>
</evidence>
<comment type="caution">
    <text evidence="20">The sequence shown here is derived from an EMBL/GenBank/DDBJ whole genome shotgun (WGS) entry which is preliminary data.</text>
</comment>
<keyword evidence="10 14" id="KW-0408">Iron</keyword>
<dbReference type="GO" id="GO:0019417">
    <property type="term" value="P:sulfur oxidation"/>
    <property type="evidence" value="ECO:0007669"/>
    <property type="project" value="InterPro"/>
</dbReference>
<feature type="binding site" description="covalent" evidence="16">
    <location>
        <position position="87"/>
    </location>
    <ligand>
        <name>heme c</name>
        <dbReference type="ChEBI" id="CHEBI:61717"/>
        <label>1</label>
    </ligand>
</feature>
<keyword evidence="9 14" id="KW-0249">Electron transport</keyword>
<evidence type="ECO:0000256" key="7">
    <source>
        <dbReference type="ARBA" id="ARBA00022729"/>
    </source>
</evidence>
<dbReference type="GO" id="GO:0016740">
    <property type="term" value="F:transferase activity"/>
    <property type="evidence" value="ECO:0007669"/>
    <property type="project" value="UniProtKB-KW"/>
</dbReference>
<comment type="cofactor">
    <cofactor evidence="16">
        <name>heme</name>
        <dbReference type="ChEBI" id="CHEBI:30413"/>
    </cofactor>
    <text evidence="16">Binds 2 heme groups per subunit.</text>
</comment>
<evidence type="ECO:0000256" key="6">
    <source>
        <dbReference type="ARBA" id="ARBA00022723"/>
    </source>
</evidence>
<dbReference type="RefSeq" id="WP_201824472.1">
    <property type="nucleotide sequence ID" value="NZ_JAERRA010000001.1"/>
</dbReference>
<organism evidence="20 21">
    <name type="scientific">Aquariibacter lacus</name>
    <dbReference type="NCBI Taxonomy" id="2801332"/>
    <lineage>
        <taxon>Bacteria</taxon>
        <taxon>Pseudomonadati</taxon>
        <taxon>Pseudomonadota</taxon>
        <taxon>Betaproteobacteria</taxon>
        <taxon>Burkholderiales</taxon>
        <taxon>Sphaerotilaceae</taxon>
        <taxon>Aquariibacter</taxon>
    </lineage>
</organism>
<evidence type="ECO:0000313" key="21">
    <source>
        <dbReference type="Proteomes" id="UP000643207"/>
    </source>
</evidence>
<feature type="signal peptide" evidence="18">
    <location>
        <begin position="1"/>
        <end position="36"/>
    </location>
</feature>
<dbReference type="GO" id="GO:0016669">
    <property type="term" value="F:oxidoreductase activity, acting on a sulfur group of donors, cytochrome as acceptor"/>
    <property type="evidence" value="ECO:0007669"/>
    <property type="project" value="InterPro"/>
</dbReference>
<dbReference type="EC" id="2.8.5.2" evidence="14"/>
<comment type="catalytic activity">
    <reaction evidence="12 14">
        <text>L-cysteinyl-[SoxY protein] + thiosulfate + 2 Fe(III)-[cytochrome c] = S-sulfosulfanyl-L-cysteinyl-[SoxY protein] + 2 Fe(II)-[cytochrome c] + 2 H(+)</text>
        <dbReference type="Rhea" id="RHEA:56720"/>
        <dbReference type="Rhea" id="RHEA-COMP:10350"/>
        <dbReference type="Rhea" id="RHEA-COMP:14328"/>
        <dbReference type="Rhea" id="RHEA-COMP:14399"/>
        <dbReference type="Rhea" id="RHEA-COMP:14691"/>
        <dbReference type="ChEBI" id="CHEBI:15378"/>
        <dbReference type="ChEBI" id="CHEBI:29033"/>
        <dbReference type="ChEBI" id="CHEBI:29034"/>
        <dbReference type="ChEBI" id="CHEBI:29950"/>
        <dbReference type="ChEBI" id="CHEBI:33542"/>
        <dbReference type="ChEBI" id="CHEBI:139321"/>
        <dbReference type="EC" id="2.8.5.2"/>
    </reaction>
</comment>
<feature type="binding site" description="axial binding residue" evidence="17">
    <location>
        <position position="123"/>
    </location>
    <ligand>
        <name>heme c</name>
        <dbReference type="ChEBI" id="CHEBI:61717"/>
        <label>1</label>
    </ligand>
    <ligandPart>
        <name>Fe</name>
        <dbReference type="ChEBI" id="CHEBI:18248"/>
    </ligandPart>
</feature>
<comment type="subunit">
    <text evidence="2 14">Heterodimer of SoxA and SoxX.</text>
</comment>
<proteinExistence type="inferred from homology"/>
<sequence>MAESKNIRNQRLRLIGAGLALAGGVALLTSAPPADAQSAPAAKSAADGIAEYRKMLEDGNPAELFELKGESLWKEARGPKKASLEGCDLGQGKGVVKGVFVTLPRYFADTNRVQDLESRLLTCMETLQGFNAAEIAKTDFGKGEQKTLEALVAWISAESRGMKMNLPNAHPEEQRMYELGKRAFFYRGGPYDFACATCHGAEGQRIRLQDLPDLRKNPGDGIGFAAWPAYRVSAGQLWGMQRRLNDCFRQQRFPYPGFGSDVTIALSSYMGLNAKGAESIAPAIKR</sequence>
<keyword evidence="7 18" id="KW-0732">Signal</keyword>
<dbReference type="GO" id="GO:0042597">
    <property type="term" value="C:periplasmic space"/>
    <property type="evidence" value="ECO:0007669"/>
    <property type="project" value="UniProtKB-SubCell"/>
</dbReference>
<evidence type="ECO:0000256" key="17">
    <source>
        <dbReference type="PIRSR" id="PIRSR038455-3"/>
    </source>
</evidence>
<keyword evidence="3 14" id="KW-0813">Transport</keyword>
<dbReference type="GO" id="GO:0046872">
    <property type="term" value="F:metal ion binding"/>
    <property type="evidence" value="ECO:0007669"/>
    <property type="project" value="UniProtKB-KW"/>
</dbReference>
<evidence type="ECO:0000256" key="18">
    <source>
        <dbReference type="SAM" id="SignalP"/>
    </source>
</evidence>
<comment type="subcellular location">
    <subcellularLocation>
        <location evidence="1 14">Periplasm</location>
    </subcellularLocation>
</comment>
<gene>
    <name evidence="20" type="primary">soxA</name>
    <name evidence="20" type="ORF">JI742_04950</name>
</gene>
<feature type="domain" description="Cytochrome c" evidence="19">
    <location>
        <begin position="68"/>
        <end position="164"/>
    </location>
</feature>
<keyword evidence="21" id="KW-1185">Reference proteome</keyword>
<evidence type="ECO:0000256" key="9">
    <source>
        <dbReference type="ARBA" id="ARBA00022982"/>
    </source>
</evidence>
<evidence type="ECO:0000256" key="5">
    <source>
        <dbReference type="ARBA" id="ARBA00022679"/>
    </source>
</evidence>
<dbReference type="Gene3D" id="1.10.760.10">
    <property type="entry name" value="Cytochrome c-like domain"/>
    <property type="match status" value="2"/>
</dbReference>
<feature type="binding site" evidence="16">
    <location>
        <position position="243"/>
    </location>
    <ligand>
        <name>substrate</name>
    </ligand>
</feature>
<comment type="similarity">
    <text evidence="11 14">Belongs to the SoxA family.</text>
</comment>
<dbReference type="PIRSF" id="PIRSF038455">
    <property type="entry name" value="SoxA"/>
    <property type="match status" value="1"/>
</dbReference>
<keyword evidence="5 14" id="KW-0808">Transferase</keyword>
<feature type="active site" description="Cysteine persulfide intermediate" evidence="15">
    <location>
        <position position="247"/>
    </location>
</feature>